<dbReference type="GO" id="GO:0004674">
    <property type="term" value="F:protein serine/threonine kinase activity"/>
    <property type="evidence" value="ECO:0007669"/>
    <property type="project" value="TreeGrafter"/>
</dbReference>
<dbReference type="InterPro" id="IPR011009">
    <property type="entry name" value="Kinase-like_dom_sf"/>
</dbReference>
<feature type="domain" description="Protein kinase" evidence="1">
    <location>
        <begin position="39"/>
        <end position="293"/>
    </location>
</feature>
<evidence type="ECO:0000259" key="1">
    <source>
        <dbReference type="PROSITE" id="PS50011"/>
    </source>
</evidence>
<dbReference type="RefSeq" id="WP_016523021.1">
    <property type="nucleotide sequence ID" value="NZ_KE332517.1"/>
</dbReference>
<dbReference type="GO" id="GO:0004713">
    <property type="term" value="F:protein tyrosine kinase activity"/>
    <property type="evidence" value="ECO:0007669"/>
    <property type="project" value="InterPro"/>
</dbReference>
<evidence type="ECO:0000313" key="3">
    <source>
        <dbReference type="Proteomes" id="UP000014634"/>
    </source>
</evidence>
<dbReference type="InterPro" id="IPR008266">
    <property type="entry name" value="Tyr_kinase_AS"/>
</dbReference>
<protein>
    <recommendedName>
        <fullName evidence="1">Protein kinase domain-containing protein</fullName>
    </recommendedName>
</protein>
<dbReference type="Gene3D" id="1.10.510.10">
    <property type="entry name" value="Transferase(Phosphotransferase) domain 1"/>
    <property type="match status" value="1"/>
</dbReference>
<dbReference type="InterPro" id="IPR053235">
    <property type="entry name" value="Ser_Thr_kinase"/>
</dbReference>
<dbReference type="CDD" id="cd00180">
    <property type="entry name" value="PKc"/>
    <property type="match status" value="1"/>
</dbReference>
<dbReference type="EMBL" id="ATFE01000007">
    <property type="protein sequence ID" value="EPF29065.1"/>
    <property type="molecule type" value="Genomic_DNA"/>
</dbReference>
<gene>
    <name evidence="2" type="ORF">HMPREF9195_01062</name>
</gene>
<proteinExistence type="predicted"/>
<name>A0AA87TF17_TREMD</name>
<dbReference type="SUPFAM" id="SSF56112">
    <property type="entry name" value="Protein kinase-like (PK-like)"/>
    <property type="match status" value="1"/>
</dbReference>
<dbReference type="InterPro" id="IPR000719">
    <property type="entry name" value="Prot_kinase_dom"/>
</dbReference>
<organism evidence="2 3">
    <name type="scientific">Treponema medium ATCC 700293</name>
    <dbReference type="NCBI Taxonomy" id="1125700"/>
    <lineage>
        <taxon>Bacteria</taxon>
        <taxon>Pseudomonadati</taxon>
        <taxon>Spirochaetota</taxon>
        <taxon>Spirochaetia</taxon>
        <taxon>Spirochaetales</taxon>
        <taxon>Treponemataceae</taxon>
        <taxon>Treponema</taxon>
    </lineage>
</organism>
<dbReference type="Proteomes" id="UP000014634">
    <property type="component" value="Unassembled WGS sequence"/>
</dbReference>
<dbReference type="SMART" id="SM00219">
    <property type="entry name" value="TyrKc"/>
    <property type="match status" value="1"/>
</dbReference>
<dbReference type="PROSITE" id="PS00109">
    <property type="entry name" value="PROTEIN_KINASE_TYR"/>
    <property type="match status" value="1"/>
</dbReference>
<accession>A0AA87TF17</accession>
<reference evidence="2 3" key="1">
    <citation type="submission" date="2013-04" db="EMBL/GenBank/DDBJ databases">
        <title>The Genome Sequence of Treponema medium ATCC 700293.</title>
        <authorList>
            <consortium name="The Broad Institute Genomics Platform"/>
            <person name="Earl A."/>
            <person name="Ward D."/>
            <person name="Feldgarden M."/>
            <person name="Gevers D."/>
            <person name="Leonetti C."/>
            <person name="Blanton J.M."/>
            <person name="Dewhirst F.E."/>
            <person name="Izard J."/>
            <person name="Walker B."/>
            <person name="Young S."/>
            <person name="Zeng Q."/>
            <person name="Gargeya S."/>
            <person name="Fitzgerald M."/>
            <person name="Haas B."/>
            <person name="Abouelleil A."/>
            <person name="Allen A.W."/>
            <person name="Alvarado L."/>
            <person name="Arachchi H.M."/>
            <person name="Berlin A.M."/>
            <person name="Chapman S.B."/>
            <person name="Gainer-Dewar J."/>
            <person name="Goldberg J."/>
            <person name="Griggs A."/>
            <person name="Gujja S."/>
            <person name="Hansen M."/>
            <person name="Howarth C."/>
            <person name="Imamovic A."/>
            <person name="Ireland A."/>
            <person name="Larimer J."/>
            <person name="McCowan C."/>
            <person name="Murphy C."/>
            <person name="Pearson M."/>
            <person name="Poon T.W."/>
            <person name="Priest M."/>
            <person name="Roberts A."/>
            <person name="Saif S."/>
            <person name="Shea T."/>
            <person name="Sisk P."/>
            <person name="Sykes S."/>
            <person name="Wortman J."/>
            <person name="Nusbaum C."/>
            <person name="Birren B."/>
        </authorList>
    </citation>
    <scope>NUCLEOTIDE SEQUENCE [LARGE SCALE GENOMIC DNA]</scope>
    <source>
        <strain evidence="2 3">ATCC 700293</strain>
    </source>
</reference>
<dbReference type="PANTHER" id="PTHR24361">
    <property type="entry name" value="MITOGEN-ACTIVATED KINASE KINASE KINASE"/>
    <property type="match status" value="1"/>
</dbReference>
<dbReference type="InterPro" id="IPR020635">
    <property type="entry name" value="Tyr_kinase_cat_dom"/>
</dbReference>
<dbReference type="GO" id="GO:0005524">
    <property type="term" value="F:ATP binding"/>
    <property type="evidence" value="ECO:0007669"/>
    <property type="project" value="InterPro"/>
</dbReference>
<dbReference type="AlphaFoldDB" id="A0AA87TF17"/>
<dbReference type="GO" id="GO:0005737">
    <property type="term" value="C:cytoplasm"/>
    <property type="evidence" value="ECO:0007669"/>
    <property type="project" value="TreeGrafter"/>
</dbReference>
<sequence length="403" mass="48391">MSDIQYTEQLKLEKSSDMETVQDRKRPNDIVSFLRKKDFLFLDYLGNGGLGETVILLDQEMQILFVCKKYQPHSNQIKEKYYQYFKNEIKLMFQLYHPNIVRIFNYYLYPEQTTGYILMEYIDGEDICTYLKKNPERINSVFEQVIEAFVYLESNNILHRDIRINNILVNFNGQVKVIDFGFGKTINYDDDCEKSISLNWWCDKPYDFTQNIYSHKTEIYFVGKLFEQIGKYLYQEKIFYEFRYESLLSEMIRLNPSDRIQSFSDIKEKILKDNNQNIEFFTDEEKKIYKNFIDALVTSIAMIDKDASYTTDIDIIIQKIQNIYTINQLENEVQNISDVIRTFISGRFRYYPQQHYDCYLLKNFINLLKNSNNGRKNIILLNIHNRLNQIEHNSIDFFDPVPF</sequence>
<dbReference type="PROSITE" id="PS50011">
    <property type="entry name" value="PROTEIN_KINASE_DOM"/>
    <property type="match status" value="1"/>
</dbReference>
<dbReference type="Pfam" id="PF00069">
    <property type="entry name" value="Pkinase"/>
    <property type="match status" value="1"/>
</dbReference>
<comment type="caution">
    <text evidence="2">The sequence shown here is derived from an EMBL/GenBank/DDBJ whole genome shotgun (WGS) entry which is preliminary data.</text>
</comment>
<evidence type="ECO:0000313" key="2">
    <source>
        <dbReference type="EMBL" id="EPF29065.1"/>
    </source>
</evidence>